<proteinExistence type="predicted"/>
<feature type="region of interest" description="Disordered" evidence="1">
    <location>
        <begin position="1646"/>
        <end position="1667"/>
    </location>
</feature>
<feature type="region of interest" description="Disordered" evidence="1">
    <location>
        <begin position="1145"/>
        <end position="1348"/>
    </location>
</feature>
<dbReference type="RefSeq" id="XP_002959183.1">
    <property type="nucleotide sequence ID" value="XM_002959137.1"/>
</dbReference>
<feature type="region of interest" description="Disordered" evidence="1">
    <location>
        <begin position="1575"/>
        <end position="1611"/>
    </location>
</feature>
<feature type="compositionally biased region" description="Low complexity" evidence="1">
    <location>
        <begin position="1278"/>
        <end position="1294"/>
    </location>
</feature>
<feature type="compositionally biased region" description="Low complexity" evidence="1">
    <location>
        <begin position="1323"/>
        <end position="1342"/>
    </location>
</feature>
<gene>
    <name evidence="2" type="ORF">VOLCADRAFT_120108</name>
</gene>
<evidence type="ECO:0000313" key="2">
    <source>
        <dbReference type="EMBL" id="EFJ39745.1"/>
    </source>
</evidence>
<feature type="compositionally biased region" description="Pro residues" evidence="1">
    <location>
        <begin position="1239"/>
        <end position="1251"/>
    </location>
</feature>
<feature type="region of interest" description="Disordered" evidence="1">
    <location>
        <begin position="958"/>
        <end position="1020"/>
    </location>
</feature>
<reference evidence="2 3" key="1">
    <citation type="journal article" date="2010" name="Science">
        <title>Genomic analysis of organismal complexity in the multicellular green alga Volvox carteri.</title>
        <authorList>
            <person name="Prochnik S.E."/>
            <person name="Umen J."/>
            <person name="Nedelcu A.M."/>
            <person name="Hallmann A."/>
            <person name="Miller S.M."/>
            <person name="Nishii I."/>
            <person name="Ferris P."/>
            <person name="Kuo A."/>
            <person name="Mitros T."/>
            <person name="Fritz-Laylin L.K."/>
            <person name="Hellsten U."/>
            <person name="Chapman J."/>
            <person name="Simakov O."/>
            <person name="Rensing S.A."/>
            <person name="Terry A."/>
            <person name="Pangilinan J."/>
            <person name="Kapitonov V."/>
            <person name="Jurka J."/>
            <person name="Salamov A."/>
            <person name="Shapiro H."/>
            <person name="Schmutz J."/>
            <person name="Grimwood J."/>
            <person name="Lindquist E."/>
            <person name="Lucas S."/>
            <person name="Grigoriev I.V."/>
            <person name="Schmitt R."/>
            <person name="Kirk D."/>
            <person name="Rokhsar D.S."/>
        </authorList>
    </citation>
    <scope>NUCLEOTIDE SEQUENCE [LARGE SCALE GENOMIC DNA]</scope>
    <source>
        <strain evidence="3">f. Nagariensis / Eve</strain>
    </source>
</reference>
<feature type="region of interest" description="Disordered" evidence="1">
    <location>
        <begin position="1423"/>
        <end position="1455"/>
    </location>
</feature>
<feature type="compositionally biased region" description="Low complexity" evidence="1">
    <location>
        <begin position="429"/>
        <end position="447"/>
    </location>
</feature>
<feature type="region of interest" description="Disordered" evidence="1">
    <location>
        <begin position="558"/>
        <end position="676"/>
    </location>
</feature>
<feature type="compositionally biased region" description="Low complexity" evidence="1">
    <location>
        <begin position="526"/>
        <end position="539"/>
    </location>
</feature>
<dbReference type="EMBL" id="GL378449">
    <property type="protein sequence ID" value="EFJ39745.1"/>
    <property type="molecule type" value="Genomic_DNA"/>
</dbReference>
<feature type="region of interest" description="Disordered" evidence="1">
    <location>
        <begin position="343"/>
        <end position="371"/>
    </location>
</feature>
<feature type="compositionally biased region" description="Gly residues" evidence="1">
    <location>
        <begin position="590"/>
        <end position="599"/>
    </location>
</feature>
<feature type="region of interest" description="Disordered" evidence="1">
    <location>
        <begin position="827"/>
        <end position="848"/>
    </location>
</feature>
<evidence type="ECO:0008006" key="4">
    <source>
        <dbReference type="Google" id="ProtNLM"/>
    </source>
</evidence>
<keyword evidence="3" id="KW-1185">Reference proteome</keyword>
<feature type="compositionally biased region" description="Pro residues" evidence="1">
    <location>
        <begin position="1157"/>
        <end position="1166"/>
    </location>
</feature>
<evidence type="ECO:0000256" key="1">
    <source>
        <dbReference type="SAM" id="MobiDB-lite"/>
    </source>
</evidence>
<sequence length="1813" mass="183462">MDLEDGWRYLDRTGEIHGPISKAELLSYLQGGAISHETQVHHHQMGWRWLGHVLLGSGYSHPGGRVCRAIGRPTATQGAGADGVVAPPPAVAATAGAAAVAGTAGGSRPVVQGVGKGAGKVKIRSREVIPAKRSKPGSLGALLKDSTAAGSVAATATASGGANGAGAGGEDEASAAAAPPPPPPPRLTAAAASDSRAAPAAYGSCGFLEAHQEPHAGEQTFLLPPEESDEEGRVAALAAGPPPPPPRRRQLAGVRLRSPSPFEELLVTELLEDPFSLRSDSEIAEGGMTAFENMMDDVQQGAMWRGSRDGGDGGEEAAAEEEAGREMLHLEMPMVVTSCAGVAGATQPRERQRCFRGQGEEGGEEEGEGLVSPAKLPVAAAAAAAGAATGEVVRRAAKRQRREEPQQVTPPRPARQQENHPQQGKRGKQQQQQQQQLLQQCNQSRQQPEAVAKLGQAAARLQTPPSQKSPFSAKKDPAAAAKANRPMGQPAAARTQPADKKVKTQDDKTVASKRRKVVTEPDDDAAAPMAAVQRPNAAATNHVAGAVKPGVKSMVGTVMGNGGSARGAERAELLSKPLQQKKQRETGNGAVRGGGGGGEVTDAAVPEVARERAAAPPPPAAASGSGGGRCTTQGPHRAAAAADGNGAAAQGDTERERYKDRVRQAPRGGAAAQPAAAAVNHLPSPIRLLASERAAAAADATAPPGCSCRGATGTSDKGAAAAAAAGHFDVQNGKPTQALLPSLPLSGGDGGGGDAAFRRSLSIGPSAHEGNVAGCTMAEPLTTALAAAPAAAEVTVASSAAAAARRARQAIPLPNISGMLGRSIARAGRGTAAPQSPQPQPPGKPGGLLDAWNNLAPGRQEAMREQLAAVLEDCYQYRSGGNRLVDAACVLQLRDEVDRGMLAETVTVTNGLTGDATTVRGVLQEHAQLLAVMESIRDNKPMPQVPFVVDTPLYDTLPAVPSQTQGRRRTPFLKPSGPDGAPTGQDGDGGEADAGGGAGKQLPSGSATLMPPPFRQPATGYAPISQARHRLYSRRGADGGSDNTAVQVPRQGPAAAADAANNNNCIGDGPKGEESDYYYGDGGGGGDSLYMYEQTEQDRVAPPPPQAAALPLPLPLPPLENQLGKSGAHFSAPHHQQHRPLLHYHHNHHRGRGNDLRPPPLPPPPLHWHGYDCGVQLIDPGHTRPRPPEPPQLPNGWGRDQQDDRRGEHGGQVQEREKERNKATKAAATADTAKLPLANPTPTPNPTPPLLPIDVLPPMHDGLPPGLGPGHEEDRAPQRAQLQQPQPPTSQSSLARSAPLGGTSGQSAAAGLRVPPGLERETPTPVAVAVQRQPQPQQPSAQGGHLPPHLRSAAQLQAVAEAAAPAAAAAAAAVPLAAVAPAAGVATATLADVAIPGWGAAAATATVAAASASAVAAAAAQPGPVGVRSGTARATPQSVPPQISQVPEAVTTTAAPGTASVTAPLTSEAAAGAATTAPGGAATGLEVAASAAATAIASDAATPALALTKLNPHTLNLTLNLSHRDARRQLQRMLHMLMVAEEEEPEEAAAEATGASALGGSAAAATAAVPLCNTSETDTIQRQQSQQPGLGGGAAGPLPPPPAAAAAEAAGQVPTTVTVSATGPRLPASTAETAALADVTAAAARTAGSRPMIKPEPEGDGPLGPSTTVAAAAAAAPPLPSPTALPGLNTVHFKIYAVNCFLCEPYLPESALDDLGLRRDAHLPVMLGGDEDEDDAEVWLVGDDEDTEGDAAEVAGRGERVVRGVGMAGGGAEPGAAGPAAVKGTGVGGGYATCGTTAVNEAAVNMLLNLLRV</sequence>
<feature type="compositionally biased region" description="Low complexity" evidence="1">
    <location>
        <begin position="1054"/>
        <end position="1064"/>
    </location>
</feature>
<feature type="compositionally biased region" description="Basic and acidic residues" evidence="1">
    <location>
        <begin position="1200"/>
        <end position="1222"/>
    </location>
</feature>
<feature type="compositionally biased region" description="Basic and acidic residues" evidence="1">
    <location>
        <begin position="497"/>
        <end position="510"/>
    </location>
</feature>
<feature type="region of interest" description="Disordered" evidence="1">
    <location>
        <begin position="384"/>
        <end position="541"/>
    </location>
</feature>
<dbReference type="Proteomes" id="UP000001058">
    <property type="component" value="Unassembled WGS sequence"/>
</dbReference>
<feature type="compositionally biased region" description="Low complexity" evidence="1">
    <location>
        <begin position="638"/>
        <end position="651"/>
    </location>
</feature>
<protein>
    <recommendedName>
        <fullName evidence="4">GYF domain-containing protein</fullName>
    </recommendedName>
</protein>
<dbReference type="KEGG" id="vcn:VOLCADRAFT_120108"/>
<dbReference type="InParanoid" id="D8UKK1"/>
<feature type="compositionally biased region" description="Low complexity" evidence="1">
    <location>
        <begin position="1436"/>
        <end position="1447"/>
    </location>
</feature>
<feature type="compositionally biased region" description="Low complexity" evidence="1">
    <location>
        <begin position="1224"/>
        <end position="1238"/>
    </location>
</feature>
<organism evidence="3">
    <name type="scientific">Volvox carteri f. nagariensis</name>
    <dbReference type="NCBI Taxonomy" id="3068"/>
    <lineage>
        <taxon>Eukaryota</taxon>
        <taxon>Viridiplantae</taxon>
        <taxon>Chlorophyta</taxon>
        <taxon>core chlorophytes</taxon>
        <taxon>Chlorophyceae</taxon>
        <taxon>CS clade</taxon>
        <taxon>Chlamydomonadales</taxon>
        <taxon>Volvocaceae</taxon>
        <taxon>Volvox</taxon>
    </lineage>
</organism>
<feature type="compositionally biased region" description="Basic and acidic residues" evidence="1">
    <location>
        <begin position="652"/>
        <end position="663"/>
    </location>
</feature>
<accession>D8UKK1</accession>
<dbReference type="GeneID" id="9626082"/>
<feature type="region of interest" description="Disordered" evidence="1">
    <location>
        <begin position="1034"/>
        <end position="1074"/>
    </location>
</feature>
<feature type="region of interest" description="Disordered" evidence="1">
    <location>
        <begin position="157"/>
        <end position="195"/>
    </location>
</feature>
<dbReference type="OrthoDB" id="551964at2759"/>
<evidence type="ECO:0000313" key="3">
    <source>
        <dbReference type="Proteomes" id="UP000001058"/>
    </source>
</evidence>
<name>D8UKK1_VOLCA</name>
<feature type="compositionally biased region" description="Polar residues" evidence="1">
    <location>
        <begin position="1575"/>
        <end position="1587"/>
    </location>
</feature>
<feature type="compositionally biased region" description="Low complexity" evidence="1">
    <location>
        <begin position="665"/>
        <end position="676"/>
    </location>
</feature>